<comment type="caution">
    <text evidence="2">The sequence shown here is derived from an EMBL/GenBank/DDBJ whole genome shotgun (WGS) entry which is preliminary data.</text>
</comment>
<feature type="transmembrane region" description="Helical" evidence="1">
    <location>
        <begin position="58"/>
        <end position="79"/>
    </location>
</feature>
<keyword evidence="1" id="KW-0812">Transmembrane</keyword>
<organism evidence="2 3">
    <name type="scientific">Carboxylicivirga sediminis</name>
    <dbReference type="NCBI Taxonomy" id="2006564"/>
    <lineage>
        <taxon>Bacteria</taxon>
        <taxon>Pseudomonadati</taxon>
        <taxon>Bacteroidota</taxon>
        <taxon>Bacteroidia</taxon>
        <taxon>Marinilabiliales</taxon>
        <taxon>Marinilabiliaceae</taxon>
        <taxon>Carboxylicivirga</taxon>
    </lineage>
</organism>
<dbReference type="AlphaFoldDB" id="A0A941F339"/>
<name>A0A941F339_9BACT</name>
<sequence length="265" mass="30591">MNDDRKESDENNGLRRWDKWALGLLGLGMLLLAAPWLLTKSAWHEALDFTKTGQIGDTIGGITAPFMSLVGSGLVYLSFRMQVEMNRIQFKAINKQFKRNNDEDKEARFGKLLDLIMVYKENYSERYIGLFSNTSKKESITYTLNSLLNTLSMRSNNNLLTTQLSSEIVRLNLKYSFISSLLDLHRRIEIADITENDMSIIKVQLELFYSDVEAYSGVHRWMAYIDRIDSRLTNETDKSIIEIITKLQKARDQILSTSEYFNPNS</sequence>
<reference evidence="2" key="2">
    <citation type="submission" date="2021-04" db="EMBL/GenBank/DDBJ databases">
        <authorList>
            <person name="Zhang T."/>
            <person name="Zhang Y."/>
            <person name="Lu D."/>
            <person name="Zuo D."/>
            <person name="Du Z."/>
        </authorList>
    </citation>
    <scope>NUCLEOTIDE SEQUENCE</scope>
    <source>
        <strain evidence="2">JR1</strain>
    </source>
</reference>
<keyword evidence="1" id="KW-0472">Membrane</keyword>
<feature type="transmembrane region" description="Helical" evidence="1">
    <location>
        <begin position="20"/>
        <end position="38"/>
    </location>
</feature>
<dbReference type="RefSeq" id="WP_212189325.1">
    <property type="nucleotide sequence ID" value="NZ_JAGTAR010000009.1"/>
</dbReference>
<dbReference type="EMBL" id="JAGTAR010000009">
    <property type="protein sequence ID" value="MBR8535419.1"/>
    <property type="molecule type" value="Genomic_DNA"/>
</dbReference>
<protein>
    <submittedName>
        <fullName evidence="2">Uncharacterized protein</fullName>
    </submittedName>
</protein>
<accession>A0A941F339</accession>
<evidence type="ECO:0000256" key="1">
    <source>
        <dbReference type="SAM" id="Phobius"/>
    </source>
</evidence>
<keyword evidence="3" id="KW-1185">Reference proteome</keyword>
<dbReference type="Proteomes" id="UP000679220">
    <property type="component" value="Unassembled WGS sequence"/>
</dbReference>
<reference evidence="2" key="1">
    <citation type="journal article" date="2018" name="Int. J. Syst. Evol. Microbiol.">
        <title>Carboxylicivirga sediminis sp. nov., isolated from coastal sediment.</title>
        <authorList>
            <person name="Wang F.Q."/>
            <person name="Ren L.H."/>
            <person name="Zou R.J."/>
            <person name="Sun Y.Z."/>
            <person name="Liu X.J."/>
            <person name="Jiang F."/>
            <person name="Liu L.J."/>
        </authorList>
    </citation>
    <scope>NUCLEOTIDE SEQUENCE</scope>
    <source>
        <strain evidence="2">JR1</strain>
    </source>
</reference>
<evidence type="ECO:0000313" key="2">
    <source>
        <dbReference type="EMBL" id="MBR8535419.1"/>
    </source>
</evidence>
<keyword evidence="1" id="KW-1133">Transmembrane helix</keyword>
<gene>
    <name evidence="2" type="ORF">KDU71_07590</name>
</gene>
<proteinExistence type="predicted"/>
<evidence type="ECO:0000313" key="3">
    <source>
        <dbReference type="Proteomes" id="UP000679220"/>
    </source>
</evidence>